<dbReference type="GeneID" id="91105075"/>
<sequence>MNSERSIRLRRRGSMTFDPSPQDIDTITANGSAPNYEYTTSPQSDSVSPHLGRSQHPWTGSGTGTGRQHHIYFSPHFPSDKSWMARRGPPPSGVIDHTVHYGDGNPNHQRIGTFVCSIENGLTEYLEDLRSSAYLSRDRWDDASERHSNATMLIELTPKIQNEMNEYAQMVAEASTASFFLDCKGLAVSPNTLERFNEIRETCKNEGTNGCLVYSNAIKTRRSSRGSIFSSWKSSNAEEKKGEGAMRYYIDHSRLVDTQATRESLRQVAEKLEELSESTTIRSRDIHGPLKGFAIPRGISTYAVDQDELDELSSCDPVVLTYSVDSGIFTRKPTC</sequence>
<organism evidence="2 3">
    <name type="scientific">Kwoniella europaea PYCC6329</name>
    <dbReference type="NCBI Taxonomy" id="1423913"/>
    <lineage>
        <taxon>Eukaryota</taxon>
        <taxon>Fungi</taxon>
        <taxon>Dikarya</taxon>
        <taxon>Basidiomycota</taxon>
        <taxon>Agaricomycotina</taxon>
        <taxon>Tremellomycetes</taxon>
        <taxon>Tremellales</taxon>
        <taxon>Cryptococcaceae</taxon>
        <taxon>Kwoniella</taxon>
    </lineage>
</organism>
<evidence type="ECO:0000256" key="1">
    <source>
        <dbReference type="SAM" id="MobiDB-lite"/>
    </source>
</evidence>
<dbReference type="EMBL" id="CP144089">
    <property type="protein sequence ID" value="WWD08163.1"/>
    <property type="molecule type" value="Genomic_DNA"/>
</dbReference>
<feature type="compositionally biased region" description="Polar residues" evidence="1">
    <location>
        <begin position="17"/>
        <end position="47"/>
    </location>
</feature>
<dbReference type="AlphaFoldDB" id="A0AAX4KR35"/>
<name>A0AAX4KR35_9TREE</name>
<evidence type="ECO:0000313" key="2">
    <source>
        <dbReference type="EMBL" id="WWD08163.1"/>
    </source>
</evidence>
<dbReference type="Proteomes" id="UP001358614">
    <property type="component" value="Chromosome 1"/>
</dbReference>
<dbReference type="KEGG" id="ker:91105075"/>
<reference evidence="2 3" key="1">
    <citation type="submission" date="2024-01" db="EMBL/GenBank/DDBJ databases">
        <title>Comparative genomics of Cryptococcus and Kwoniella reveals pathogenesis evolution and contrasting modes of karyotype evolution via chromosome fusion or intercentromeric recombination.</title>
        <authorList>
            <person name="Coelho M.A."/>
            <person name="David-Palma M."/>
            <person name="Shea T."/>
            <person name="Bowers K."/>
            <person name="McGinley-Smith S."/>
            <person name="Mohammad A.W."/>
            <person name="Gnirke A."/>
            <person name="Yurkov A.M."/>
            <person name="Nowrousian M."/>
            <person name="Sun S."/>
            <person name="Cuomo C.A."/>
            <person name="Heitman J."/>
        </authorList>
    </citation>
    <scope>NUCLEOTIDE SEQUENCE [LARGE SCALE GENOMIC DNA]</scope>
    <source>
        <strain evidence="2 3">PYCC6329</strain>
    </source>
</reference>
<proteinExistence type="predicted"/>
<evidence type="ECO:0000313" key="3">
    <source>
        <dbReference type="Proteomes" id="UP001358614"/>
    </source>
</evidence>
<gene>
    <name evidence="2" type="ORF">V865_006274</name>
</gene>
<dbReference type="RefSeq" id="XP_066086130.1">
    <property type="nucleotide sequence ID" value="XM_066230033.1"/>
</dbReference>
<keyword evidence="3" id="KW-1185">Reference proteome</keyword>
<feature type="region of interest" description="Disordered" evidence="1">
    <location>
        <begin position="1"/>
        <end position="67"/>
    </location>
</feature>
<protein>
    <submittedName>
        <fullName evidence="2">Uncharacterized protein</fullName>
    </submittedName>
</protein>
<accession>A0AAX4KR35</accession>